<accession>A0A8C0X0A7</accession>
<evidence type="ECO:0000256" key="4">
    <source>
        <dbReference type="ARBA" id="ARBA00022525"/>
    </source>
</evidence>
<dbReference type="InterPro" id="IPR025933">
    <property type="entry name" value="Beta_defensin_dom"/>
</dbReference>
<comment type="subcellular location">
    <subcellularLocation>
        <location evidence="2 10">Secreted</location>
    </subcellularLocation>
</comment>
<dbReference type="InterPro" id="IPR050544">
    <property type="entry name" value="Beta-defensin"/>
</dbReference>
<dbReference type="Pfam" id="PF13841">
    <property type="entry name" value="Defensin_beta_2"/>
    <property type="match status" value="1"/>
</dbReference>
<proteinExistence type="inferred from homology"/>
<evidence type="ECO:0000256" key="1">
    <source>
        <dbReference type="ARBA" id="ARBA00002878"/>
    </source>
</evidence>
<evidence type="ECO:0000256" key="7">
    <source>
        <dbReference type="ARBA" id="ARBA00022940"/>
    </source>
</evidence>
<dbReference type="GO" id="GO:0045087">
    <property type="term" value="P:innate immune response"/>
    <property type="evidence" value="ECO:0007669"/>
    <property type="project" value="InterPro"/>
</dbReference>
<sequence length="145" mass="16315">MTISLTTFIPIQISDNSPWFLHISLALYPNTYSGWSESKCWKNDLGHCRRRCLDDERYIRLCKSKVSCCIPITSSPVYTLKPLPPLFHLENITIDLSELTPFPLSPMSGINDAVTFNENKITESPNTLTVSSQSVPSPSRIPLVD</sequence>
<reference evidence="12" key="1">
    <citation type="submission" date="2023-09" db="UniProtKB">
        <authorList>
            <consortium name="Ensembl"/>
        </authorList>
    </citation>
    <scope>IDENTIFICATION</scope>
</reference>
<keyword evidence="6" id="KW-0732">Signal</keyword>
<evidence type="ECO:0000256" key="9">
    <source>
        <dbReference type="ARBA" id="ARBA00023157"/>
    </source>
</evidence>
<evidence type="ECO:0000259" key="11">
    <source>
        <dbReference type="Pfam" id="PF13841"/>
    </source>
</evidence>
<organism evidence="12">
    <name type="scientific">Castor canadensis</name>
    <name type="common">American beaver</name>
    <dbReference type="NCBI Taxonomy" id="51338"/>
    <lineage>
        <taxon>Eukaryota</taxon>
        <taxon>Metazoa</taxon>
        <taxon>Chordata</taxon>
        <taxon>Craniata</taxon>
        <taxon>Vertebrata</taxon>
        <taxon>Euteleostomi</taxon>
        <taxon>Mammalia</taxon>
        <taxon>Eutheria</taxon>
        <taxon>Euarchontoglires</taxon>
        <taxon>Glires</taxon>
        <taxon>Rodentia</taxon>
        <taxon>Castorimorpha</taxon>
        <taxon>Castoridae</taxon>
        <taxon>Castor</taxon>
    </lineage>
</organism>
<evidence type="ECO:0000313" key="12">
    <source>
        <dbReference type="Ensembl" id="ENSCCNP00000018774.1"/>
    </source>
</evidence>
<name>A0A8C0X0A7_CASCN</name>
<keyword evidence="8 10" id="KW-0044">Antibiotic</keyword>
<evidence type="ECO:0000256" key="10">
    <source>
        <dbReference type="RuleBase" id="RU231113"/>
    </source>
</evidence>
<evidence type="ECO:0000256" key="3">
    <source>
        <dbReference type="ARBA" id="ARBA00007371"/>
    </source>
</evidence>
<feature type="domain" description="Beta-defensin" evidence="11">
    <location>
        <begin position="39"/>
        <end position="69"/>
    </location>
</feature>
<dbReference type="GO" id="GO:0042742">
    <property type="term" value="P:defense response to bacterium"/>
    <property type="evidence" value="ECO:0007669"/>
    <property type="project" value="UniProtKB-UniRule"/>
</dbReference>
<evidence type="ECO:0000256" key="6">
    <source>
        <dbReference type="ARBA" id="ARBA00022729"/>
    </source>
</evidence>
<keyword evidence="4 10" id="KW-0964">Secreted</keyword>
<comment type="similarity">
    <text evidence="3 10">Belongs to the beta-defensin family.</text>
</comment>
<dbReference type="Ensembl" id="ENSCCNT00000024378.1">
    <property type="protein sequence ID" value="ENSCCNP00000018774.1"/>
    <property type="gene ID" value="ENSCCNG00000018972.1"/>
</dbReference>
<dbReference type="PANTHER" id="PTHR15001:SF12">
    <property type="entry name" value="BETA-DEFENSIN 125"/>
    <property type="match status" value="1"/>
</dbReference>
<dbReference type="PANTHER" id="PTHR15001">
    <property type="entry name" value="BETA-DEFENSIN 123-RELATED"/>
    <property type="match status" value="1"/>
</dbReference>
<evidence type="ECO:0000256" key="5">
    <source>
        <dbReference type="ARBA" id="ARBA00022529"/>
    </source>
</evidence>
<keyword evidence="7 10" id="KW-0211">Defensin</keyword>
<keyword evidence="9" id="KW-1015">Disulfide bond</keyword>
<evidence type="ECO:0000256" key="8">
    <source>
        <dbReference type="ARBA" id="ARBA00023022"/>
    </source>
</evidence>
<protein>
    <recommendedName>
        <fullName evidence="10">Beta-defensin</fullName>
    </recommendedName>
</protein>
<dbReference type="GO" id="GO:0005576">
    <property type="term" value="C:extracellular region"/>
    <property type="evidence" value="ECO:0007669"/>
    <property type="project" value="UniProtKB-SubCell"/>
</dbReference>
<evidence type="ECO:0000256" key="2">
    <source>
        <dbReference type="ARBA" id="ARBA00004613"/>
    </source>
</evidence>
<dbReference type="Gene3D" id="3.10.360.10">
    <property type="entry name" value="Antimicrobial Peptide, Beta-defensin 2, Chain A"/>
    <property type="match status" value="1"/>
</dbReference>
<comment type="function">
    <text evidence="1 10">Has antibacterial activity.</text>
</comment>
<dbReference type="AlphaFoldDB" id="A0A8C0X0A7"/>
<keyword evidence="5 10" id="KW-0929">Antimicrobial</keyword>